<reference evidence="2" key="1">
    <citation type="journal article" date="2019" name="Int. J. Syst. Evol. Microbiol.">
        <title>The Global Catalogue of Microorganisms (GCM) 10K type strain sequencing project: providing services to taxonomists for standard genome sequencing and annotation.</title>
        <authorList>
            <consortium name="The Broad Institute Genomics Platform"/>
            <consortium name="The Broad Institute Genome Sequencing Center for Infectious Disease"/>
            <person name="Wu L."/>
            <person name="Ma J."/>
        </authorList>
    </citation>
    <scope>NUCLEOTIDE SEQUENCE [LARGE SCALE GENOMIC DNA]</scope>
    <source>
        <strain evidence="2">CGMCC 1.12664</strain>
    </source>
</reference>
<dbReference type="RefSeq" id="WP_188477283.1">
    <property type="nucleotide sequence ID" value="NZ_BMFJ01000001.1"/>
</dbReference>
<evidence type="ECO:0000313" key="1">
    <source>
        <dbReference type="EMBL" id="GGE30038.1"/>
    </source>
</evidence>
<gene>
    <name evidence="1" type="ORF">GCM10011360_17660</name>
</gene>
<evidence type="ECO:0000313" key="2">
    <source>
        <dbReference type="Proteomes" id="UP000612855"/>
    </source>
</evidence>
<comment type="caution">
    <text evidence="1">The sequence shown here is derived from an EMBL/GenBank/DDBJ whole genome shotgun (WGS) entry which is preliminary data.</text>
</comment>
<sequence length="77" mass="8190">MITLSLRSGSNWSAPVYVAGIILTPRPCIAIRPEPVPTGEGCTLDMVAAVLDEIVSQSGTWDGYRLTQAAFVREVAA</sequence>
<proteinExistence type="predicted"/>
<organism evidence="1 2">
    <name type="scientific">Primorskyibacter flagellatus</name>
    <dbReference type="NCBI Taxonomy" id="1387277"/>
    <lineage>
        <taxon>Bacteria</taxon>
        <taxon>Pseudomonadati</taxon>
        <taxon>Pseudomonadota</taxon>
        <taxon>Alphaproteobacteria</taxon>
        <taxon>Rhodobacterales</taxon>
        <taxon>Roseobacteraceae</taxon>
        <taxon>Primorskyibacter</taxon>
    </lineage>
</organism>
<dbReference type="EMBL" id="BMFJ01000001">
    <property type="protein sequence ID" value="GGE30038.1"/>
    <property type="molecule type" value="Genomic_DNA"/>
</dbReference>
<dbReference type="AlphaFoldDB" id="A0A917EE23"/>
<accession>A0A917EE23</accession>
<keyword evidence="2" id="KW-1185">Reference proteome</keyword>
<dbReference type="Proteomes" id="UP000612855">
    <property type="component" value="Unassembled WGS sequence"/>
</dbReference>
<protein>
    <submittedName>
        <fullName evidence="1">Uncharacterized protein</fullName>
    </submittedName>
</protein>
<name>A0A917EE23_9RHOB</name>